<dbReference type="RefSeq" id="WP_076617024.1">
    <property type="nucleotide sequence ID" value="NZ_CP019323.1"/>
</dbReference>
<protein>
    <submittedName>
        <fullName evidence="1">Uncharacterized protein</fullName>
    </submittedName>
</protein>
<name>A0A1P8Q4T9_9LACO</name>
<reference evidence="2" key="1">
    <citation type="submission" date="2016-12" db="EMBL/GenBank/DDBJ databases">
        <authorList>
            <person name="Jung M.Y."/>
            <person name="Lee S.H."/>
        </authorList>
    </citation>
    <scope>NUCLEOTIDE SEQUENCE [LARGE SCALE GENOMIC DNA]</scope>
    <source>
        <strain evidence="2">WiKim39</strain>
    </source>
</reference>
<dbReference type="EMBL" id="CP019323">
    <property type="protein sequence ID" value="APX72876.1"/>
    <property type="molecule type" value="Genomic_DNA"/>
</dbReference>
<accession>A0A1P8Q4T9</accession>
<dbReference type="AlphaFoldDB" id="A0A1P8Q4T9"/>
<organism evidence="1 2">
    <name type="scientific">Companilactobacillus allii</name>
    <dbReference type="NCBI Taxonomy" id="1847728"/>
    <lineage>
        <taxon>Bacteria</taxon>
        <taxon>Bacillati</taxon>
        <taxon>Bacillota</taxon>
        <taxon>Bacilli</taxon>
        <taxon>Lactobacillales</taxon>
        <taxon>Lactobacillaceae</taxon>
        <taxon>Companilactobacillus</taxon>
    </lineage>
</organism>
<gene>
    <name evidence="1" type="ORF">BTM29_10075</name>
</gene>
<dbReference type="Proteomes" id="UP000187499">
    <property type="component" value="Chromosome"/>
</dbReference>
<keyword evidence="2" id="KW-1185">Reference proteome</keyword>
<dbReference type="STRING" id="1847728.BTM29_10075"/>
<sequence length="151" mass="17483">MFSEIELRTILKLKEQGMTDIAIADELQISDDNLQLAYQDIFGINGIMENAFNYYYPKLKLEYPNKIPDRHPYLLIIHKWWVVHDDVYEKLKKIDQAAVQKMLNAGYAKLTIIKKIGITKGVLKSAINYGLVSDKLWAQKKATPKKQPMIN</sequence>
<dbReference type="KEGG" id="lalw:BTM29_10075"/>
<evidence type="ECO:0000313" key="2">
    <source>
        <dbReference type="Proteomes" id="UP000187499"/>
    </source>
</evidence>
<proteinExistence type="predicted"/>
<evidence type="ECO:0000313" key="1">
    <source>
        <dbReference type="EMBL" id="APX72876.1"/>
    </source>
</evidence>